<keyword evidence="3 7" id="KW-0812">Transmembrane</keyword>
<organism evidence="8 9">
    <name type="scientific">Micromonospora tulbaghiae</name>
    <dbReference type="NCBI Taxonomy" id="479978"/>
    <lineage>
        <taxon>Bacteria</taxon>
        <taxon>Bacillati</taxon>
        <taxon>Actinomycetota</taxon>
        <taxon>Actinomycetes</taxon>
        <taxon>Micromonosporales</taxon>
        <taxon>Micromonosporaceae</taxon>
        <taxon>Micromonospora</taxon>
    </lineage>
</organism>
<gene>
    <name evidence="8" type="ORF">CSH63_05140</name>
</gene>
<evidence type="ECO:0000256" key="2">
    <source>
        <dbReference type="ARBA" id="ARBA00022475"/>
    </source>
</evidence>
<evidence type="ECO:0000313" key="9">
    <source>
        <dbReference type="Proteomes" id="UP000267804"/>
    </source>
</evidence>
<evidence type="ECO:0000256" key="7">
    <source>
        <dbReference type="SAM" id="Phobius"/>
    </source>
</evidence>
<dbReference type="Pfam" id="PF09678">
    <property type="entry name" value="Caa3_CtaG"/>
    <property type="match status" value="1"/>
</dbReference>
<proteinExistence type="predicted"/>
<dbReference type="AlphaFoldDB" id="A0A386WEL8"/>
<feature type="compositionally biased region" description="Low complexity" evidence="6">
    <location>
        <begin position="286"/>
        <end position="319"/>
    </location>
</feature>
<keyword evidence="5 7" id="KW-0472">Membrane</keyword>
<dbReference type="Proteomes" id="UP000267804">
    <property type="component" value="Chromosome"/>
</dbReference>
<name>A0A386WEL8_9ACTN</name>
<dbReference type="KEGG" id="mtua:CSH63_05140"/>
<evidence type="ECO:0000313" key="8">
    <source>
        <dbReference type="EMBL" id="AYF26846.1"/>
    </source>
</evidence>
<comment type="subcellular location">
    <subcellularLocation>
        <location evidence="1">Cell membrane</location>
        <topology evidence="1">Multi-pass membrane protein</topology>
    </subcellularLocation>
</comment>
<accession>A0A386WEL8</accession>
<feature type="region of interest" description="Disordered" evidence="6">
    <location>
        <begin position="278"/>
        <end position="319"/>
    </location>
</feature>
<dbReference type="RefSeq" id="WP_120569257.1">
    <property type="nucleotide sequence ID" value="NZ_CP024087.1"/>
</dbReference>
<keyword evidence="2" id="KW-1003">Cell membrane</keyword>
<dbReference type="EMBL" id="CP024087">
    <property type="protein sequence ID" value="AYF26846.1"/>
    <property type="molecule type" value="Genomic_DNA"/>
</dbReference>
<dbReference type="InterPro" id="IPR019108">
    <property type="entry name" value="Caa3_assmbl_CtaG-rel"/>
</dbReference>
<evidence type="ECO:0008006" key="10">
    <source>
        <dbReference type="Google" id="ProtNLM"/>
    </source>
</evidence>
<evidence type="ECO:0000256" key="4">
    <source>
        <dbReference type="ARBA" id="ARBA00022989"/>
    </source>
</evidence>
<evidence type="ECO:0000256" key="3">
    <source>
        <dbReference type="ARBA" id="ARBA00022692"/>
    </source>
</evidence>
<feature type="transmembrane region" description="Helical" evidence="7">
    <location>
        <begin position="199"/>
        <end position="219"/>
    </location>
</feature>
<sequence length="319" mass="33404">MLGFPMPAAPSAGNLLGQPLPDMFVLAVVAFSGAGYLAGLRRVRRSGRPGCSSAPLVGSLAWSCSPGPPVLGVACYAHVLFTMHMALATLVPTLLVRGAPITLALRALRRPIDPQVQGARDWLLPALHSRPAKLFTYPIVALSIYSGNVFSLYFGDLLGALTCSHLGHLAMFGDASSPVICCSGCSSASAPAPRVPHPIMVIIHLVAMMAHGVFGLVLMQTTNVIAPRLASRRPSCMGASLLDGQKRGAGITRAFGEIPATAVMIILVRQWIRAGQREAARRDRAPTAPTAPTAPRPMVRRTTSPATTSSSPLPARTGA</sequence>
<reference evidence="8 9" key="1">
    <citation type="submission" date="2017-10" db="EMBL/GenBank/DDBJ databases">
        <title>Integration of genomic and chemical information greatly accelerates assignment of the full stereostructure of myelolactone, a potent inhibitor of myeloma from a marine-derived Micromonospora.</title>
        <authorList>
            <person name="Kim M.C."/>
            <person name="Machado H."/>
            <person name="Jensen P.R."/>
            <person name="Fenical W."/>
        </authorList>
    </citation>
    <scope>NUCLEOTIDE SEQUENCE [LARGE SCALE GENOMIC DNA]</scope>
    <source>
        <strain evidence="8 9">CNY-010</strain>
    </source>
</reference>
<feature type="transmembrane region" description="Helical" evidence="7">
    <location>
        <begin position="20"/>
        <end position="39"/>
    </location>
</feature>
<keyword evidence="4 7" id="KW-1133">Transmembrane helix</keyword>
<evidence type="ECO:0000256" key="5">
    <source>
        <dbReference type="ARBA" id="ARBA00023136"/>
    </source>
</evidence>
<protein>
    <recommendedName>
        <fullName evidence="10">Cytochrome c oxidase assembly protein</fullName>
    </recommendedName>
</protein>
<feature type="transmembrane region" description="Helical" evidence="7">
    <location>
        <begin position="134"/>
        <end position="154"/>
    </location>
</feature>
<dbReference type="GO" id="GO:0005886">
    <property type="term" value="C:plasma membrane"/>
    <property type="evidence" value="ECO:0007669"/>
    <property type="project" value="UniProtKB-SubCell"/>
</dbReference>
<evidence type="ECO:0000256" key="6">
    <source>
        <dbReference type="SAM" id="MobiDB-lite"/>
    </source>
</evidence>
<evidence type="ECO:0000256" key="1">
    <source>
        <dbReference type="ARBA" id="ARBA00004651"/>
    </source>
</evidence>